<evidence type="ECO:0000259" key="1">
    <source>
        <dbReference type="Pfam" id="PF09350"/>
    </source>
</evidence>
<reference evidence="2 3" key="1">
    <citation type="journal article" date="2019" name="Indoor Air">
        <title>Impacts of indoor surface finishes on bacterial viability.</title>
        <authorList>
            <person name="Hu J."/>
            <person name="Maamar S.B."/>
            <person name="Glawe A.J."/>
            <person name="Gottel N."/>
            <person name="Gilbert J.A."/>
            <person name="Hartmann E.M."/>
        </authorList>
    </citation>
    <scope>NUCLEOTIDE SEQUENCE [LARGE SCALE GENOMIC DNA]</scope>
    <source>
        <strain evidence="2 3">AF060A6</strain>
    </source>
</reference>
<evidence type="ECO:0000313" key="2">
    <source>
        <dbReference type="EMBL" id="THE13513.1"/>
    </source>
</evidence>
<feature type="domain" description="DnaJ homologue subfamily C member 28 conserved" evidence="1">
    <location>
        <begin position="8"/>
        <end position="73"/>
    </location>
</feature>
<sequence length="123" mass="14641">MDFSTIISEDKIRKAYKDGEFDNLPGYGKPLKLDDDSAIPEDLRMAYRVMKNSGFINEETEIKKELLTIENLLDNCEDEEQRVIYQKKLNEKQFRLNQILKNRKTSHSAVFKDYQMKMHNKFK</sequence>
<organism evidence="2 3">
    <name type="scientific">Bacillus timonensis</name>
    <dbReference type="NCBI Taxonomy" id="1033734"/>
    <lineage>
        <taxon>Bacteria</taxon>
        <taxon>Bacillati</taxon>
        <taxon>Bacillota</taxon>
        <taxon>Bacilli</taxon>
        <taxon>Bacillales</taxon>
        <taxon>Bacillaceae</taxon>
        <taxon>Bacillus</taxon>
    </lineage>
</organism>
<keyword evidence="3" id="KW-1185">Reference proteome</keyword>
<evidence type="ECO:0000313" key="3">
    <source>
        <dbReference type="Proteomes" id="UP000306477"/>
    </source>
</evidence>
<name>A0A4V3V816_9BACI</name>
<proteinExistence type="predicted"/>
<dbReference type="InterPro" id="IPR052573">
    <property type="entry name" value="DnaJ_C_subfamily_28"/>
</dbReference>
<dbReference type="Pfam" id="PF09350">
    <property type="entry name" value="DJC28_CD"/>
    <property type="match status" value="1"/>
</dbReference>
<comment type="caution">
    <text evidence="2">The sequence shown here is derived from an EMBL/GenBank/DDBJ whole genome shotgun (WGS) entry which is preliminary data.</text>
</comment>
<dbReference type="AlphaFoldDB" id="A0A4V3V816"/>
<dbReference type="OrthoDB" id="9798476at2"/>
<gene>
    <name evidence="2" type="ORF">E1I69_07740</name>
</gene>
<dbReference type="Proteomes" id="UP000306477">
    <property type="component" value="Unassembled WGS sequence"/>
</dbReference>
<dbReference type="EMBL" id="SLUB01000009">
    <property type="protein sequence ID" value="THE13513.1"/>
    <property type="molecule type" value="Genomic_DNA"/>
</dbReference>
<protein>
    <submittedName>
        <fullName evidence="2">DUF1992 domain-containing protein</fullName>
    </submittedName>
</protein>
<accession>A0A4V3V816</accession>
<dbReference type="PANTHER" id="PTHR39158">
    <property type="entry name" value="OS08G0560600 PROTEIN"/>
    <property type="match status" value="1"/>
</dbReference>
<dbReference type="InterPro" id="IPR018961">
    <property type="entry name" value="DnaJ_homolog_subfam-C_membr-28"/>
</dbReference>
<dbReference type="STRING" id="1033734.GCA_000285535_03170"/>
<dbReference type="PANTHER" id="PTHR39158:SF1">
    <property type="entry name" value="DNAJ HOMOLOG SUBFAMILY C MEMBER 28"/>
    <property type="match status" value="1"/>
</dbReference>